<dbReference type="Gene3D" id="1.10.3210.10">
    <property type="entry name" value="Hypothetical protein af1432"/>
    <property type="match status" value="1"/>
</dbReference>
<proteinExistence type="predicted"/>
<accession>A0A550JHD7</accession>
<sequence length="182" mass="20618">MNPIPLIEKYYPPGSLAHRILLRHSGRVAAKAMQAARHAALRETVDVPFVREAALLHDIGIFYTDAPDLGCPGALPYLAHGYKGRELLEKEGYPRHALVCERHIGVGLSADEIRDKGLPLPIRDMLPLSVEEEIVTYADLFFSKNPREQDRERTPEEVRKTLRRFGEDKPAIFDAWHKRFGG</sequence>
<dbReference type="InterPro" id="IPR051094">
    <property type="entry name" value="Diverse_Catalytic_Enzymes"/>
</dbReference>
<dbReference type="OrthoDB" id="1722553at2"/>
<dbReference type="PANTHER" id="PTHR35795:SF1">
    <property type="entry name" value="BIS(5'-NUCLEOSYL)-TETRAPHOSPHATASE, SYMMETRICAL"/>
    <property type="match status" value="1"/>
</dbReference>
<dbReference type="Pfam" id="PF01966">
    <property type="entry name" value="HD"/>
    <property type="match status" value="1"/>
</dbReference>
<dbReference type="EMBL" id="VJVV01000003">
    <property type="protein sequence ID" value="TRO82593.1"/>
    <property type="molecule type" value="Genomic_DNA"/>
</dbReference>
<dbReference type="NCBIfam" id="TIGR00277">
    <property type="entry name" value="HDIG"/>
    <property type="match status" value="1"/>
</dbReference>
<reference evidence="2 3" key="1">
    <citation type="submission" date="2019-07" db="EMBL/GenBank/DDBJ databases">
        <title>Insights of Desulfuromonas acetexigens electromicrobiology.</title>
        <authorList>
            <person name="Katuri K."/>
            <person name="Sapireddy V."/>
            <person name="Shaw D.R."/>
            <person name="Saikaly P."/>
        </authorList>
    </citation>
    <scope>NUCLEOTIDE SEQUENCE [LARGE SCALE GENOMIC DNA]</scope>
    <source>
        <strain evidence="2 3">2873</strain>
    </source>
</reference>
<dbReference type="AlphaFoldDB" id="A0A550JHD7"/>
<name>A0A550JHD7_9BACT</name>
<dbReference type="SUPFAM" id="SSF109604">
    <property type="entry name" value="HD-domain/PDEase-like"/>
    <property type="match status" value="1"/>
</dbReference>
<evidence type="ECO:0000259" key="1">
    <source>
        <dbReference type="Pfam" id="PF01966"/>
    </source>
</evidence>
<dbReference type="InterPro" id="IPR003607">
    <property type="entry name" value="HD/PDEase_dom"/>
</dbReference>
<protein>
    <submittedName>
        <fullName evidence="2">HDIG domain-containing protein</fullName>
    </submittedName>
</protein>
<dbReference type="CDD" id="cd00077">
    <property type="entry name" value="HDc"/>
    <property type="match status" value="1"/>
</dbReference>
<dbReference type="PANTHER" id="PTHR35795">
    <property type="entry name" value="SLR1885 PROTEIN"/>
    <property type="match status" value="1"/>
</dbReference>
<dbReference type="InterPro" id="IPR006674">
    <property type="entry name" value="HD_domain"/>
</dbReference>
<feature type="domain" description="HD" evidence="1">
    <location>
        <begin position="22"/>
        <end position="139"/>
    </location>
</feature>
<dbReference type="Proteomes" id="UP000317155">
    <property type="component" value="Unassembled WGS sequence"/>
</dbReference>
<keyword evidence="3" id="KW-1185">Reference proteome</keyword>
<evidence type="ECO:0000313" key="3">
    <source>
        <dbReference type="Proteomes" id="UP000317155"/>
    </source>
</evidence>
<gene>
    <name evidence="2" type="ORF">FL622_05240</name>
</gene>
<dbReference type="InterPro" id="IPR006675">
    <property type="entry name" value="HDIG_dom"/>
</dbReference>
<evidence type="ECO:0000313" key="2">
    <source>
        <dbReference type="EMBL" id="TRO82593.1"/>
    </source>
</evidence>
<organism evidence="2 3">
    <name type="scientific">Trichloromonas acetexigens</name>
    <dbReference type="NCBI Taxonomy" id="38815"/>
    <lineage>
        <taxon>Bacteria</taxon>
        <taxon>Pseudomonadati</taxon>
        <taxon>Thermodesulfobacteriota</taxon>
        <taxon>Desulfuromonadia</taxon>
        <taxon>Desulfuromonadales</taxon>
        <taxon>Trichloromonadaceae</taxon>
        <taxon>Trichloromonas</taxon>
    </lineage>
</organism>
<comment type="caution">
    <text evidence="2">The sequence shown here is derived from an EMBL/GenBank/DDBJ whole genome shotgun (WGS) entry which is preliminary data.</text>
</comment>
<dbReference type="RefSeq" id="WP_092056738.1">
    <property type="nucleotide sequence ID" value="NZ_FOJJ01000023.1"/>
</dbReference>